<reference evidence="5" key="1">
    <citation type="submission" date="2017-01" db="EMBL/GenBank/DDBJ databases">
        <authorList>
            <person name="Wang Y."/>
            <person name="White M."/>
            <person name="Kvist S."/>
            <person name="Moncalvo J.-M."/>
        </authorList>
    </citation>
    <scope>NUCLEOTIDE SEQUENCE [LARGE SCALE GENOMIC DNA]</scope>
    <source>
        <strain evidence="5">COL-18-3</strain>
    </source>
</reference>
<dbReference type="EMBL" id="LSSK01000776">
    <property type="protein sequence ID" value="OMH81945.1"/>
    <property type="molecule type" value="Genomic_DNA"/>
</dbReference>
<keyword evidence="1" id="KW-1017">Isopeptide bond</keyword>
<dbReference type="OrthoDB" id="27073at2759"/>
<dbReference type="InterPro" id="IPR019559">
    <property type="entry name" value="Cullin_neddylation_domain"/>
</dbReference>
<sequence>MLILMLFNNKTTLQLTYNQIKDQTGISSDIDLKRNLQSLACLKHKILLKSPDTSRTVLETDEFKLNLQFSAPVRKLRIPLIAASTSDSSAASNGASVGLNSEFDESEVDNKLIEQRKYLIDAAIVRVMKHRKLLSHNSLIIEVTSILSARFLPDPALIKQRIDSLIDRDYIERSTQDRSVYLYIS</sequence>
<dbReference type="Gene3D" id="1.10.10.10">
    <property type="entry name" value="Winged helix-like DNA-binding domain superfamily/Winged helix DNA-binding domain"/>
    <property type="match status" value="1"/>
</dbReference>
<protein>
    <submittedName>
        <fullName evidence="4">Cullin-3A</fullName>
    </submittedName>
</protein>
<dbReference type="InterPro" id="IPR016157">
    <property type="entry name" value="Cullin_CS"/>
</dbReference>
<comment type="caution">
    <text evidence="4">The sequence shown here is derived from an EMBL/GenBank/DDBJ whole genome shotgun (WGS) entry which is preliminary data.</text>
</comment>
<keyword evidence="5" id="KW-1185">Reference proteome</keyword>
<dbReference type="Gene3D" id="3.30.230.130">
    <property type="entry name" value="Cullin, Chain C, Domain 2"/>
    <property type="match status" value="1"/>
</dbReference>
<dbReference type="PROSITE" id="PS01256">
    <property type="entry name" value="CULLIN_1"/>
    <property type="match status" value="1"/>
</dbReference>
<dbReference type="Proteomes" id="UP000188320">
    <property type="component" value="Unassembled WGS sequence"/>
</dbReference>
<dbReference type="SMART" id="SM00884">
    <property type="entry name" value="Cullin_Nedd8"/>
    <property type="match status" value="1"/>
</dbReference>
<evidence type="ECO:0000256" key="2">
    <source>
        <dbReference type="ARBA" id="ARBA00022843"/>
    </source>
</evidence>
<proteinExistence type="predicted"/>
<dbReference type="Pfam" id="PF26557">
    <property type="entry name" value="Cullin_AB"/>
    <property type="match status" value="1"/>
</dbReference>
<evidence type="ECO:0000313" key="4">
    <source>
        <dbReference type="EMBL" id="OMH81945.1"/>
    </source>
</evidence>
<dbReference type="InterPro" id="IPR059120">
    <property type="entry name" value="Cullin-like_AB"/>
</dbReference>
<feature type="domain" description="Cullin neddylation" evidence="3">
    <location>
        <begin position="112"/>
        <end position="179"/>
    </location>
</feature>
<dbReference type="InterPro" id="IPR036390">
    <property type="entry name" value="WH_DNA-bd_sf"/>
</dbReference>
<dbReference type="InterPro" id="IPR045093">
    <property type="entry name" value="Cullin"/>
</dbReference>
<dbReference type="SUPFAM" id="SSF46785">
    <property type="entry name" value="Winged helix' DNA-binding domain"/>
    <property type="match status" value="1"/>
</dbReference>
<dbReference type="PANTHER" id="PTHR11932">
    <property type="entry name" value="CULLIN"/>
    <property type="match status" value="1"/>
</dbReference>
<dbReference type="SUPFAM" id="SSF75632">
    <property type="entry name" value="Cullin homology domain"/>
    <property type="match status" value="1"/>
</dbReference>
<dbReference type="GO" id="GO:0031625">
    <property type="term" value="F:ubiquitin protein ligase binding"/>
    <property type="evidence" value="ECO:0007669"/>
    <property type="project" value="InterPro"/>
</dbReference>
<gene>
    <name evidence="4" type="ORF">AX774_g4590</name>
</gene>
<dbReference type="FunFam" id="1.10.10.10:FF:000014">
    <property type="entry name" value="Cullin 1"/>
    <property type="match status" value="1"/>
</dbReference>
<evidence type="ECO:0000256" key="1">
    <source>
        <dbReference type="ARBA" id="ARBA00022499"/>
    </source>
</evidence>
<evidence type="ECO:0000259" key="3">
    <source>
        <dbReference type="SMART" id="SM00884"/>
    </source>
</evidence>
<dbReference type="Pfam" id="PF10557">
    <property type="entry name" value="Cullin_Nedd8"/>
    <property type="match status" value="1"/>
</dbReference>
<evidence type="ECO:0000313" key="5">
    <source>
        <dbReference type="Proteomes" id="UP000188320"/>
    </source>
</evidence>
<keyword evidence="2" id="KW-0832">Ubl conjugation</keyword>
<accession>A0A1R1PLV3</accession>
<dbReference type="AlphaFoldDB" id="A0A1R1PLV3"/>
<dbReference type="InterPro" id="IPR036317">
    <property type="entry name" value="Cullin_homology_sf"/>
</dbReference>
<organism evidence="4 5">
    <name type="scientific">Zancudomyces culisetae</name>
    <name type="common">Gut fungus</name>
    <name type="synonym">Smittium culisetae</name>
    <dbReference type="NCBI Taxonomy" id="1213189"/>
    <lineage>
        <taxon>Eukaryota</taxon>
        <taxon>Fungi</taxon>
        <taxon>Fungi incertae sedis</taxon>
        <taxon>Zoopagomycota</taxon>
        <taxon>Kickxellomycotina</taxon>
        <taxon>Harpellomycetes</taxon>
        <taxon>Harpellales</taxon>
        <taxon>Legeriomycetaceae</taxon>
        <taxon>Zancudomyces</taxon>
    </lineage>
</organism>
<dbReference type="GO" id="GO:0006511">
    <property type="term" value="P:ubiquitin-dependent protein catabolic process"/>
    <property type="evidence" value="ECO:0007669"/>
    <property type="project" value="InterPro"/>
</dbReference>
<dbReference type="InterPro" id="IPR036388">
    <property type="entry name" value="WH-like_DNA-bd_sf"/>
</dbReference>
<name>A0A1R1PLV3_ZANCU</name>
<dbReference type="GO" id="GO:0031461">
    <property type="term" value="C:cullin-RING ubiquitin ligase complex"/>
    <property type="evidence" value="ECO:0007669"/>
    <property type="project" value="InterPro"/>
</dbReference>